<evidence type="ECO:0000313" key="3">
    <source>
        <dbReference type="EMBL" id="GIJ64841.1"/>
    </source>
</evidence>
<protein>
    <recommendedName>
        <fullName evidence="2">AAA+ ATPase domain-containing protein</fullName>
    </recommendedName>
</protein>
<dbReference type="SUPFAM" id="SSF52540">
    <property type="entry name" value="P-loop containing nucleoside triphosphate hydrolases"/>
    <property type="match status" value="1"/>
</dbReference>
<dbReference type="InterPro" id="IPR050764">
    <property type="entry name" value="CbbQ/NirQ/NorQ/GpvN"/>
</dbReference>
<feature type="domain" description="AAA+ ATPase" evidence="2">
    <location>
        <begin position="164"/>
        <end position="306"/>
    </location>
</feature>
<accession>A0A8J4E7R5</accession>
<keyword evidence="4" id="KW-1185">Reference proteome</keyword>
<dbReference type="InterPro" id="IPR027417">
    <property type="entry name" value="P-loop_NTPase"/>
</dbReference>
<organism evidence="3 4">
    <name type="scientific">Virgisporangium aurantiacum</name>
    <dbReference type="NCBI Taxonomy" id="175570"/>
    <lineage>
        <taxon>Bacteria</taxon>
        <taxon>Bacillati</taxon>
        <taxon>Actinomycetota</taxon>
        <taxon>Actinomycetes</taxon>
        <taxon>Micromonosporales</taxon>
        <taxon>Micromonosporaceae</taxon>
        <taxon>Virgisporangium</taxon>
    </lineage>
</organism>
<feature type="compositionally biased region" description="Low complexity" evidence="1">
    <location>
        <begin position="18"/>
        <end position="35"/>
    </location>
</feature>
<feature type="compositionally biased region" description="Pro residues" evidence="1">
    <location>
        <begin position="1"/>
        <end position="17"/>
    </location>
</feature>
<name>A0A8J4E7R5_9ACTN</name>
<evidence type="ECO:0000256" key="1">
    <source>
        <dbReference type="SAM" id="MobiDB-lite"/>
    </source>
</evidence>
<sequence>MTTPTPSPSGPATPATPPTAATGTGDDSATGPDATPAGNRPGYLYRKVALYLVKHPDDLLKIGQITKAINAPSSGAVFEVCKKMAAAGHATHRRDPHHRFRITQAGIDAAGTMPPAAPRAAPGAGGGSRAGRRGPVTRPNGERYFPRKLAGVTDIDVLHRLRDKRIPVLLYGPPGTGKTAMVEAAFADLLTITGTGDTVVEDFLGNFIPLPDGGYEFVYGPLVQAMREGRALLIDDATLIPPKVLAVLYPAMDGRRVIHIPGYRNERVEAVDGFYVIAGHNPGVHGAILTEALASRFEVHIEVTTDWDLAKHLGVPAAAIAAAQTLNTDLEAGKVTWAPQLRELLGFARVRKTLGLPTAVANLAGRAPLDDRGAVVTALSAAFGTPVTALTLGKQR</sequence>
<dbReference type="CDD" id="cd00009">
    <property type="entry name" value="AAA"/>
    <property type="match status" value="1"/>
</dbReference>
<feature type="compositionally biased region" description="Low complexity" evidence="1">
    <location>
        <begin position="109"/>
        <end position="122"/>
    </location>
</feature>
<evidence type="ECO:0000259" key="2">
    <source>
        <dbReference type="SMART" id="SM00382"/>
    </source>
</evidence>
<dbReference type="Gene3D" id="3.40.50.300">
    <property type="entry name" value="P-loop containing nucleotide triphosphate hydrolases"/>
    <property type="match status" value="1"/>
</dbReference>
<dbReference type="PANTHER" id="PTHR42759:SF1">
    <property type="entry name" value="MAGNESIUM-CHELATASE SUBUNIT CHLD"/>
    <property type="match status" value="1"/>
</dbReference>
<dbReference type="RefSeq" id="WP_204014446.1">
    <property type="nucleotide sequence ID" value="NZ_BOPG01000132.1"/>
</dbReference>
<feature type="region of interest" description="Disordered" evidence="1">
    <location>
        <begin position="1"/>
        <end position="40"/>
    </location>
</feature>
<dbReference type="EMBL" id="BOPG01000132">
    <property type="protein sequence ID" value="GIJ64841.1"/>
    <property type="molecule type" value="Genomic_DNA"/>
</dbReference>
<evidence type="ECO:0000313" key="4">
    <source>
        <dbReference type="Proteomes" id="UP000612585"/>
    </source>
</evidence>
<feature type="region of interest" description="Disordered" evidence="1">
    <location>
        <begin position="109"/>
        <end position="143"/>
    </location>
</feature>
<dbReference type="Pfam" id="PF07728">
    <property type="entry name" value="AAA_5"/>
    <property type="match status" value="1"/>
</dbReference>
<reference evidence="3" key="1">
    <citation type="submission" date="2021-01" db="EMBL/GenBank/DDBJ databases">
        <title>Whole genome shotgun sequence of Virgisporangium aurantiacum NBRC 16421.</title>
        <authorList>
            <person name="Komaki H."/>
            <person name="Tamura T."/>
        </authorList>
    </citation>
    <scope>NUCLEOTIDE SEQUENCE</scope>
    <source>
        <strain evidence="3">NBRC 16421</strain>
    </source>
</reference>
<dbReference type="InterPro" id="IPR011704">
    <property type="entry name" value="ATPase_dyneun-rel_AAA"/>
</dbReference>
<dbReference type="PANTHER" id="PTHR42759">
    <property type="entry name" value="MOXR FAMILY PROTEIN"/>
    <property type="match status" value="1"/>
</dbReference>
<dbReference type="SMART" id="SM00382">
    <property type="entry name" value="AAA"/>
    <property type="match status" value="1"/>
</dbReference>
<dbReference type="GO" id="GO:0005524">
    <property type="term" value="F:ATP binding"/>
    <property type="evidence" value="ECO:0007669"/>
    <property type="project" value="InterPro"/>
</dbReference>
<proteinExistence type="predicted"/>
<comment type="caution">
    <text evidence="3">The sequence shown here is derived from an EMBL/GenBank/DDBJ whole genome shotgun (WGS) entry which is preliminary data.</text>
</comment>
<dbReference type="Proteomes" id="UP000612585">
    <property type="component" value="Unassembled WGS sequence"/>
</dbReference>
<gene>
    <name evidence="3" type="ORF">Vau01_123570</name>
</gene>
<dbReference type="InterPro" id="IPR003593">
    <property type="entry name" value="AAA+_ATPase"/>
</dbReference>
<dbReference type="AlphaFoldDB" id="A0A8J4E7R5"/>
<dbReference type="GO" id="GO:0016887">
    <property type="term" value="F:ATP hydrolysis activity"/>
    <property type="evidence" value="ECO:0007669"/>
    <property type="project" value="InterPro"/>
</dbReference>